<dbReference type="Proteomes" id="UP001234916">
    <property type="component" value="Chromosome"/>
</dbReference>
<gene>
    <name evidence="2" type="ORF">OHM77_00320</name>
</gene>
<keyword evidence="1" id="KW-0812">Transmembrane</keyword>
<keyword evidence="1" id="KW-1133">Transmembrane helix</keyword>
<proteinExistence type="predicted"/>
<accession>A0AA49FLJ3</accession>
<dbReference type="EMBL" id="CP107246">
    <property type="protein sequence ID" value="WIM05765.1"/>
    <property type="molecule type" value="Genomic_DNA"/>
</dbReference>
<protein>
    <recommendedName>
        <fullName evidence="3">Bacteriocin</fullName>
    </recommendedName>
</protein>
<organism evidence="2">
    <name type="scientific">Candidatus Nitricoxidivorans perseverans</name>
    <dbReference type="NCBI Taxonomy" id="2975601"/>
    <lineage>
        <taxon>Bacteria</taxon>
        <taxon>Pseudomonadati</taxon>
        <taxon>Pseudomonadota</taxon>
        <taxon>Betaproteobacteria</taxon>
        <taxon>Nitrosomonadales</taxon>
        <taxon>Sterolibacteriaceae</taxon>
        <taxon>Candidatus Nitricoxidivorans</taxon>
    </lineage>
</organism>
<reference evidence="2" key="1">
    <citation type="journal article" date="2023" name="Nat. Microbiol.">
        <title>Enrichment and characterization of a nitric oxide-reducing microbial community in a continuous bioreactor.</title>
        <authorList>
            <person name="Garrido-Amador P."/>
            <person name="Stortenbeker N."/>
            <person name="Wessels H.J.C.T."/>
            <person name="Speth D.R."/>
            <person name="Garcia-Heredia I."/>
            <person name="Kartal B."/>
        </authorList>
    </citation>
    <scope>NUCLEOTIDE SEQUENCE</scope>
    <source>
        <strain evidence="2">MAG1</strain>
    </source>
</reference>
<keyword evidence="1" id="KW-0472">Membrane</keyword>
<dbReference type="KEGG" id="npv:OHM77_00320"/>
<evidence type="ECO:0000256" key="1">
    <source>
        <dbReference type="SAM" id="Phobius"/>
    </source>
</evidence>
<evidence type="ECO:0000313" key="2">
    <source>
        <dbReference type="EMBL" id="WIM05765.1"/>
    </source>
</evidence>
<sequence length="69" mass="6703">MSIQVLSKEEINEVSGGAITVGGPGLSLSLDPFALLGGLLGGVLGLVNTLVSSVLGLVTGLLGAVTTLI</sequence>
<dbReference type="AlphaFoldDB" id="A0AA49FLJ3"/>
<feature type="transmembrane region" description="Helical" evidence="1">
    <location>
        <begin position="33"/>
        <end position="65"/>
    </location>
</feature>
<name>A0AA49FLJ3_9PROT</name>
<evidence type="ECO:0008006" key="3">
    <source>
        <dbReference type="Google" id="ProtNLM"/>
    </source>
</evidence>